<dbReference type="InterPro" id="IPR009081">
    <property type="entry name" value="PP-bd_ACP"/>
</dbReference>
<dbReference type="FunFam" id="3.30.559.30:FF:000002">
    <property type="entry name" value="Nonribosomal peptide synthase Pes1"/>
    <property type="match status" value="1"/>
</dbReference>
<dbReference type="InterPro" id="IPR023213">
    <property type="entry name" value="CAT-like_dom_sf"/>
</dbReference>
<dbReference type="InterPro" id="IPR020806">
    <property type="entry name" value="PKS_PP-bd"/>
</dbReference>
<evidence type="ECO:0000256" key="3">
    <source>
        <dbReference type="ARBA" id="ARBA00022598"/>
    </source>
</evidence>
<evidence type="ECO:0000313" key="7">
    <source>
        <dbReference type="EMBL" id="OJI99583.1"/>
    </source>
</evidence>
<dbReference type="InterPro" id="IPR010071">
    <property type="entry name" value="AA_adenyl_dom"/>
</dbReference>
<dbReference type="SMART" id="SM00823">
    <property type="entry name" value="PKS_PP"/>
    <property type="match status" value="1"/>
</dbReference>
<keyword evidence="4" id="KW-0677">Repeat</keyword>
<dbReference type="GO" id="GO:0016874">
    <property type="term" value="F:ligase activity"/>
    <property type="evidence" value="ECO:0007669"/>
    <property type="project" value="UniProtKB-KW"/>
</dbReference>
<evidence type="ECO:0000256" key="5">
    <source>
        <dbReference type="ARBA" id="ARBA00029454"/>
    </source>
</evidence>
<dbReference type="Gene3D" id="3.30.559.10">
    <property type="entry name" value="Chloramphenicol acetyltransferase-like domain"/>
    <property type="match status" value="3"/>
</dbReference>
<proteinExistence type="inferred from homology"/>
<dbReference type="CDD" id="cd19542">
    <property type="entry name" value="CT_NRPS-like"/>
    <property type="match status" value="2"/>
</dbReference>
<dbReference type="Gene3D" id="3.30.559.30">
    <property type="entry name" value="Nonribosomal peptide synthetase, condensation domain"/>
    <property type="match status" value="3"/>
</dbReference>
<dbReference type="InterPro" id="IPR036736">
    <property type="entry name" value="ACP-like_sf"/>
</dbReference>
<dbReference type="InterPro" id="IPR006162">
    <property type="entry name" value="Ppantetheine_attach_site"/>
</dbReference>
<keyword evidence="1" id="KW-0596">Phosphopantetheine</keyword>
<dbReference type="SUPFAM" id="SSF47336">
    <property type="entry name" value="ACP-like"/>
    <property type="match status" value="1"/>
</dbReference>
<dbReference type="FunFam" id="3.30.559.30:FF:000005">
    <property type="entry name" value="Nonribosomal peptide synthase Pes1"/>
    <property type="match status" value="2"/>
</dbReference>
<evidence type="ECO:0000256" key="4">
    <source>
        <dbReference type="ARBA" id="ARBA00022737"/>
    </source>
</evidence>
<dbReference type="FunFam" id="3.30.559.10:FF:000016">
    <property type="entry name" value="Nonribosomal peptide synthase Pes1"/>
    <property type="match status" value="1"/>
</dbReference>
<name>A0A1L9PDI6_ASPVE</name>
<feature type="domain" description="Carrier" evidence="6">
    <location>
        <begin position="972"/>
        <end position="1046"/>
    </location>
</feature>
<dbReference type="RefSeq" id="XP_040665346.1">
    <property type="nucleotide sequence ID" value="XM_040805583.1"/>
</dbReference>
<dbReference type="Gene3D" id="1.10.1200.10">
    <property type="entry name" value="ACP-like"/>
    <property type="match status" value="1"/>
</dbReference>
<dbReference type="InterPro" id="IPR001242">
    <property type="entry name" value="Condensation_dom"/>
</dbReference>
<keyword evidence="8" id="KW-1185">Reference proteome</keyword>
<gene>
    <name evidence="7" type="ORF">ASPVEDRAFT_102838</name>
</gene>
<dbReference type="InterPro" id="IPR020845">
    <property type="entry name" value="AMP-binding_CS"/>
</dbReference>
<dbReference type="OrthoDB" id="416786at2759"/>
<dbReference type="GeneID" id="63721094"/>
<reference evidence="8" key="1">
    <citation type="journal article" date="2017" name="Genome Biol.">
        <title>Comparative genomics reveals high biological diversity and specific adaptations in the industrially and medically important fungal genus Aspergillus.</title>
        <authorList>
            <person name="de Vries R.P."/>
            <person name="Riley R."/>
            <person name="Wiebenga A."/>
            <person name="Aguilar-Osorio G."/>
            <person name="Amillis S."/>
            <person name="Uchima C.A."/>
            <person name="Anderluh G."/>
            <person name="Asadollahi M."/>
            <person name="Askin M."/>
            <person name="Barry K."/>
            <person name="Battaglia E."/>
            <person name="Bayram O."/>
            <person name="Benocci T."/>
            <person name="Braus-Stromeyer S.A."/>
            <person name="Caldana C."/>
            <person name="Canovas D."/>
            <person name="Cerqueira G.C."/>
            <person name="Chen F."/>
            <person name="Chen W."/>
            <person name="Choi C."/>
            <person name="Clum A."/>
            <person name="Dos Santos R.A."/>
            <person name="Damasio A.R."/>
            <person name="Diallinas G."/>
            <person name="Emri T."/>
            <person name="Fekete E."/>
            <person name="Flipphi M."/>
            <person name="Freyberg S."/>
            <person name="Gallo A."/>
            <person name="Gournas C."/>
            <person name="Habgood R."/>
            <person name="Hainaut M."/>
            <person name="Harispe M.L."/>
            <person name="Henrissat B."/>
            <person name="Hilden K.S."/>
            <person name="Hope R."/>
            <person name="Hossain A."/>
            <person name="Karabika E."/>
            <person name="Karaffa L."/>
            <person name="Karanyi Z."/>
            <person name="Krasevec N."/>
            <person name="Kuo A."/>
            <person name="Kusch H."/>
            <person name="LaButti K."/>
            <person name="Lagendijk E.L."/>
            <person name="Lapidus A."/>
            <person name="Levasseur A."/>
            <person name="Lindquist E."/>
            <person name="Lipzen A."/>
            <person name="Logrieco A.F."/>
            <person name="MacCabe A."/>
            <person name="Maekelae M.R."/>
            <person name="Malavazi I."/>
            <person name="Melin P."/>
            <person name="Meyer V."/>
            <person name="Mielnichuk N."/>
            <person name="Miskei M."/>
            <person name="Molnar A.P."/>
            <person name="Mule G."/>
            <person name="Ngan C.Y."/>
            <person name="Orejas M."/>
            <person name="Orosz E."/>
            <person name="Ouedraogo J.P."/>
            <person name="Overkamp K.M."/>
            <person name="Park H.-S."/>
            <person name="Perrone G."/>
            <person name="Piumi F."/>
            <person name="Punt P.J."/>
            <person name="Ram A.F."/>
            <person name="Ramon A."/>
            <person name="Rauscher S."/>
            <person name="Record E."/>
            <person name="Riano-Pachon D.M."/>
            <person name="Robert V."/>
            <person name="Roehrig J."/>
            <person name="Ruller R."/>
            <person name="Salamov A."/>
            <person name="Salih N.S."/>
            <person name="Samson R.A."/>
            <person name="Sandor E."/>
            <person name="Sanguinetti M."/>
            <person name="Schuetze T."/>
            <person name="Sepcic K."/>
            <person name="Shelest E."/>
            <person name="Sherlock G."/>
            <person name="Sophianopoulou V."/>
            <person name="Squina F.M."/>
            <person name="Sun H."/>
            <person name="Susca A."/>
            <person name="Todd R.B."/>
            <person name="Tsang A."/>
            <person name="Unkles S.E."/>
            <person name="van de Wiele N."/>
            <person name="van Rossen-Uffink D."/>
            <person name="Oliveira J.V."/>
            <person name="Vesth T.C."/>
            <person name="Visser J."/>
            <person name="Yu J.-H."/>
            <person name="Zhou M."/>
            <person name="Andersen M.R."/>
            <person name="Archer D.B."/>
            <person name="Baker S.E."/>
            <person name="Benoit I."/>
            <person name="Brakhage A.A."/>
            <person name="Braus G.H."/>
            <person name="Fischer R."/>
            <person name="Frisvad J.C."/>
            <person name="Goldman G.H."/>
            <person name="Houbraken J."/>
            <person name="Oakley B."/>
            <person name="Pocsi I."/>
            <person name="Scazzocchio C."/>
            <person name="Seiboth B."/>
            <person name="vanKuyk P.A."/>
            <person name="Wortman J."/>
            <person name="Dyer P.S."/>
            <person name="Grigoriev I.V."/>
        </authorList>
    </citation>
    <scope>NUCLEOTIDE SEQUENCE [LARGE SCALE GENOMIC DNA]</scope>
    <source>
        <strain evidence="8">CBS 583.65</strain>
    </source>
</reference>
<dbReference type="PROSITE" id="PS00455">
    <property type="entry name" value="AMP_BINDING"/>
    <property type="match status" value="2"/>
</dbReference>
<dbReference type="InterPro" id="IPR045851">
    <property type="entry name" value="AMP-bd_C_sf"/>
</dbReference>
<dbReference type="PROSITE" id="PS50075">
    <property type="entry name" value="CARRIER"/>
    <property type="match status" value="1"/>
</dbReference>
<dbReference type="Proteomes" id="UP000184073">
    <property type="component" value="Unassembled WGS sequence"/>
</dbReference>
<keyword evidence="2" id="KW-0597">Phosphoprotein</keyword>
<dbReference type="FunFam" id="3.30.300.30:FF:000015">
    <property type="entry name" value="Nonribosomal peptide synthase SidD"/>
    <property type="match status" value="1"/>
</dbReference>
<dbReference type="CDD" id="cd19534">
    <property type="entry name" value="E_NRPS"/>
    <property type="match status" value="1"/>
</dbReference>
<dbReference type="NCBIfam" id="TIGR01733">
    <property type="entry name" value="AA-adenyl-dom"/>
    <property type="match status" value="1"/>
</dbReference>
<evidence type="ECO:0000256" key="1">
    <source>
        <dbReference type="ARBA" id="ARBA00022450"/>
    </source>
</evidence>
<dbReference type="Pfam" id="PF00668">
    <property type="entry name" value="Condensation"/>
    <property type="match status" value="3"/>
</dbReference>
<dbReference type="Gene3D" id="3.30.300.30">
    <property type="match status" value="1"/>
</dbReference>
<evidence type="ECO:0000256" key="2">
    <source>
        <dbReference type="ARBA" id="ARBA00022553"/>
    </source>
</evidence>
<dbReference type="FunFam" id="3.40.50.980:FF:000001">
    <property type="entry name" value="Non-ribosomal peptide synthetase"/>
    <property type="match status" value="2"/>
</dbReference>
<protein>
    <recommendedName>
        <fullName evidence="6">Carrier domain-containing protein</fullName>
    </recommendedName>
</protein>
<dbReference type="InterPro" id="IPR000873">
    <property type="entry name" value="AMP-dep_synth/lig_dom"/>
</dbReference>
<dbReference type="EMBL" id="KV878127">
    <property type="protein sequence ID" value="OJI99583.1"/>
    <property type="molecule type" value="Genomic_DNA"/>
</dbReference>
<dbReference type="PANTHER" id="PTHR45398:SF1">
    <property type="entry name" value="ENZYME, PUTATIVE (JCVI)-RELATED"/>
    <property type="match status" value="1"/>
</dbReference>
<dbReference type="PROSITE" id="PS00012">
    <property type="entry name" value="PHOSPHOPANTETHEINE"/>
    <property type="match status" value="1"/>
</dbReference>
<organism evidence="7 8">
    <name type="scientific">Aspergillus versicolor CBS 583.65</name>
    <dbReference type="NCBI Taxonomy" id="1036611"/>
    <lineage>
        <taxon>Eukaryota</taxon>
        <taxon>Fungi</taxon>
        <taxon>Dikarya</taxon>
        <taxon>Ascomycota</taxon>
        <taxon>Pezizomycotina</taxon>
        <taxon>Eurotiomycetes</taxon>
        <taxon>Eurotiomycetidae</taxon>
        <taxon>Eurotiales</taxon>
        <taxon>Aspergillaceae</taxon>
        <taxon>Aspergillus</taxon>
        <taxon>Aspergillus subgen. Nidulantes</taxon>
    </lineage>
</organism>
<keyword evidence="3" id="KW-0436">Ligase</keyword>
<dbReference type="STRING" id="1036611.A0A1L9PDI6"/>
<sequence length="2320" mass="254232">MQQALFLSQSRQDGLYETAFTFRLTAASGPVDVDHLLAAWNHVVDRHAMLRTVFVERARGDGLFDQVVLRRVTPSTICIRPDSVSALDALERCPRSSHGGDENTLRPLHRLVVCEAPSKELLVRLEASHAILDAASIGLMVRDLQLAYQNLLPEARADPYSEYIRYIQDKPEGAAVQYWTTHLANAQPCIFPSTWSNEPPVLESTDVELTVSLSQLAQLGETISVTVPNILRAAWILVLRAYTLSEDVCFGSLAYGRDVPVRGIQEIVGPFINMLVCRLAIEPSETLATLVQKVQGDYAAALEHQHFSLAQIQHELGQAGQKLFNTILSIQQGPSGSSQDAELNFENVDAYDPTEFDLTVNVTTMEDSIRISLSYLSPAVSPWQAQNVAGTYAQALQSMVDAPYQPVADIATFSPANEQQLTAWISAMPTAIEDCIHDLFSRVAAAQPSAPAVAAWDGSLSYTELDDLSTRVAMKLVSLGVGPDDLVLLCFAKSMWAVVSMLGVLKAGGACVHLDPAHPADRLSQITADTNAKVLLASSEANHKIMSARHQTVVVDAAATESMPTAYPLNRRQLPQPTTPAFVIYTSGSTGVPKGVVLEHRTVCSSMHAHGTALGIQPGTRVLQFAAYVFDISIQDVFTSLTRGACVCVPSEQQRMDLSELAAFIREKQVNWMGLTPTVARLLDPATIPTVKTLTLAGEAVDQATVDRWSNAGLTGFHNCYGPAECTVYCAHNSAVGARGQSAANIGRGLNSLLWVVSPQAHDQLVPIGAIGELVVEGPLVARGYHNDTAKTEASFIVGPRWADRFRPQGCGDERRMYRTGDLVRYNPDGSLDYLGRKDTQVKIRGQRVELGDIEQRILPAPDVQNGLVVVPKAGPGKGQLVAVVAFQNSPSTGGVLEMVARDEDTNAALARLGESIADSLPAHMVPRFWLPVAGIPLNLSRKVDRARIARWVEQLDEASFRDEPADSAPATAMEGRIQQLVARVLGMPLDSVSMSKSFIRLGGDSITAMQVVARAREERGIRLRVRDIMRSKSLVHLVSLAGRHTASDEAYTESGEPVFGLSPIQQFYFDLADQTPSHYNQSFLVRISRTVKGSAVAAALDSVVQRHAMLRTLFFQADGRWQQRVHSPSSAYRFRIHTINTQDEADDAILASQSSIDIHKGPIFAADLLNHTEDDEQQLFLTAHHLAIDLVSWRIVLADMQDILMTAKPLPQPPVQYAAWVRLQAAQAGTAALLPERVLPFEVAGADYAYWGMQSKPNRYGDVAHAVCEMDKETMSTVLSRAYEVFRAEATDIFLAAVLFSFNQTFCDRKPPTIFTETHGRELPDEWDADMDLTGTVGWFTALGPSFLARDEAQDIVEALRLIKDQRRQLPASGTAYFMSRFGDQRGRTAFKSHMPMELLFNYLGQYQQLEHDDSLFRMVSKSPRTALSDVHPQSTRMALIEVSVVVTAGSTVFDFAYNANSNRKDQIQTWLRNCESCLRTMARDLADLAPQRTLSDFPLLDVSYADLQSIVQTRLQPMGIASLTQVDAMYPTSPIQDGILLAQDRSEEAYNVHFQYEVSHLRTGTLTLVDQNRLVQAWHQVVAKHEILRTVFVDAVAEGAVFTQLVLQEPQISVELVPACDDDEALAILSQPAQHTAGDKGSPAHCLRICQTKSARTLWKLEISHALIDAQSMAIVLQDLKAAYETGTLDGDGSVYSAYIRYLQRCPAHAALDYWKAYVRGLEPSHLPTNSSSSSSGDEPKHEQQHVEINLSTVAARLSAFCRENEVTMSTVFQAVWALVLSCYTGDSADVCFGYLSSGRDIPVEGIESAVGPFINMLVCRAATGADVRVNQLLKQIKDDYLAGFEHQHCSLAEIQHSLGLAGRRLFNSIMTVRHDTSDESAGDPDGLTFKSIGSHDPTEYEMVVGVVISETNPRFSLTHQSPVISSWQAQNIAQAMQTALESFLTNPYAELQSIDLVGEAAQHLIEGWNSHLPTTNRACVHDLIEQTAQKQPSAIALCSATEQMTYREVSELSTRLARHLQSLGVARGTLVPICMDKSVWAVVSMLAVIKAGGAYVPIDPELPVKRHEGILAQLPSQAVLLTCPHTSFHARFRGVKLEVTPEMLHGIRIYNQQPLPSVHPTDSIYVLFTSGSTGEPKGVVVEHQSAATSLVNHGAAMNLSADSRALQFCAFWFDVSVCEIFGTLLHGGSVCIPRDQDRNLDIVQFMDEMKVNWAFFTPSFASLIQPTQAKHLKTLVLGGEAIRASNIRENADKVELINGYGPTEATIFSLVHHIKSSNEDPKVVGRAVGCRVWLTRVNNPHCLAPLGSAGELLIEGP</sequence>
<accession>A0A1L9PDI6</accession>
<dbReference type="CDD" id="cd05918">
    <property type="entry name" value="A_NRPS_SidN3_like"/>
    <property type="match status" value="1"/>
</dbReference>
<evidence type="ECO:0000259" key="6">
    <source>
        <dbReference type="PROSITE" id="PS50075"/>
    </source>
</evidence>
<dbReference type="InterPro" id="IPR042099">
    <property type="entry name" value="ANL_N_sf"/>
</dbReference>
<dbReference type="Gene3D" id="3.40.50.12780">
    <property type="entry name" value="N-terminal domain of ligase-like"/>
    <property type="match status" value="2"/>
</dbReference>
<dbReference type="Pfam" id="PF00501">
    <property type="entry name" value="AMP-binding"/>
    <property type="match status" value="2"/>
</dbReference>
<evidence type="ECO:0000313" key="8">
    <source>
        <dbReference type="Proteomes" id="UP000184073"/>
    </source>
</evidence>
<dbReference type="SUPFAM" id="SSF56801">
    <property type="entry name" value="Acetyl-CoA synthetase-like"/>
    <property type="match status" value="2"/>
</dbReference>
<dbReference type="SUPFAM" id="SSF52777">
    <property type="entry name" value="CoA-dependent acyltransferases"/>
    <property type="match status" value="6"/>
</dbReference>
<dbReference type="Pfam" id="PF00550">
    <property type="entry name" value="PP-binding"/>
    <property type="match status" value="1"/>
</dbReference>
<dbReference type="PANTHER" id="PTHR45398">
    <property type="match status" value="1"/>
</dbReference>
<comment type="similarity">
    <text evidence="5">Belongs to the NRP synthetase family.</text>
</comment>
<dbReference type="FunFam" id="3.40.50.12780:FF:000014">
    <property type="entry name" value="Nonribosomal peptide synthetase 1"/>
    <property type="match status" value="1"/>
</dbReference>
<dbReference type="GO" id="GO:0031177">
    <property type="term" value="F:phosphopantetheine binding"/>
    <property type="evidence" value="ECO:0007669"/>
    <property type="project" value="InterPro"/>
</dbReference>
<feature type="non-terminal residue" evidence="7">
    <location>
        <position position="2320"/>
    </location>
</feature>
<dbReference type="VEuPathDB" id="FungiDB:ASPVEDRAFT_102838"/>